<keyword evidence="1" id="KW-1133">Transmembrane helix</keyword>
<organism evidence="2 3">
    <name type="scientific">Candidatus Sungbacteria bacterium RIFCSPLOWO2_01_FULL_47_10</name>
    <dbReference type="NCBI Taxonomy" id="1802276"/>
    <lineage>
        <taxon>Bacteria</taxon>
        <taxon>Candidatus Sungiibacteriota</taxon>
    </lineage>
</organism>
<evidence type="ECO:0000313" key="2">
    <source>
        <dbReference type="EMBL" id="OHA06763.1"/>
    </source>
</evidence>
<feature type="transmembrane region" description="Helical" evidence="1">
    <location>
        <begin position="475"/>
        <end position="495"/>
    </location>
</feature>
<dbReference type="PANTHER" id="PTHR36851">
    <property type="entry name" value="UNNAMED PRODUCT"/>
    <property type="match status" value="1"/>
</dbReference>
<feature type="transmembrane region" description="Helical" evidence="1">
    <location>
        <begin position="393"/>
        <end position="419"/>
    </location>
</feature>
<keyword evidence="1" id="KW-0812">Transmembrane</keyword>
<evidence type="ECO:0000313" key="3">
    <source>
        <dbReference type="Proteomes" id="UP000177982"/>
    </source>
</evidence>
<keyword evidence="1" id="KW-0472">Membrane</keyword>
<dbReference type="AlphaFoldDB" id="A0A1G2L549"/>
<gene>
    <name evidence="2" type="ORF">A2934_01165</name>
</gene>
<feature type="transmembrane region" description="Helical" evidence="1">
    <location>
        <begin position="55"/>
        <end position="77"/>
    </location>
</feature>
<dbReference type="InterPro" id="IPR029044">
    <property type="entry name" value="Nucleotide-diphossugar_trans"/>
</dbReference>
<reference evidence="2 3" key="1">
    <citation type="journal article" date="2016" name="Nat. Commun.">
        <title>Thousands of microbial genomes shed light on interconnected biogeochemical processes in an aquifer system.</title>
        <authorList>
            <person name="Anantharaman K."/>
            <person name="Brown C.T."/>
            <person name="Hug L.A."/>
            <person name="Sharon I."/>
            <person name="Castelle C.J."/>
            <person name="Probst A.J."/>
            <person name="Thomas B.C."/>
            <person name="Singh A."/>
            <person name="Wilkins M.J."/>
            <person name="Karaoz U."/>
            <person name="Brodie E.L."/>
            <person name="Williams K.H."/>
            <person name="Hubbard S.S."/>
            <person name="Banfield J.F."/>
        </authorList>
    </citation>
    <scope>NUCLEOTIDE SEQUENCE [LARGE SCALE GENOMIC DNA]</scope>
</reference>
<sequence>MEGNHYIKAGRASDIAGPHDRALYRFFEILPGFIAWTTILGTIALARFLPVAASIFIIAFDIYWLIKTGFLSIHLRATHKEMKRRMRENWIKKLEMLPAEDFQVRVRHWSDIRHLVILPFFKEPIDVLRDSIAAIAKSDSAGQKNFILVLGVEERAGDEALRVAKKLKEEFENNFFAFLISIHPGSIGGELPGKGSNETWAVKNAKKEVIDPLGIPYHEILVSSFDVDSRVYPAYFSCLTYHYLTADRPLRSSFQPIPVYNNNIWEAPAFSRVVASSGTFWQMMQQARPERLATFSSHSVSMAALVDMNYWHTNIVSEDSRIFWQALLWYDGDYRTVPLFYPISMDANIAPTFLKTAINVYRQQRRWGWGVENIPYLLFGFVKNKKISLRKKMFFAFNQLEGFWAWATNPFLIFLLGWLPPMIGGKEFGSSVLAHNLPSVTRIIMTLAMFGLVTSAIISTMLLPPRPSGHSVRKYFWMVLQWILVPLTIVIFGAIPGLDAQSRLMFGKYMGFWVTPKFRK</sequence>
<accession>A0A1G2L549</accession>
<comment type="caution">
    <text evidence="2">The sequence shown here is derived from an EMBL/GenBank/DDBJ whole genome shotgun (WGS) entry which is preliminary data.</text>
</comment>
<dbReference type="Gene3D" id="3.90.550.10">
    <property type="entry name" value="Spore Coat Polysaccharide Biosynthesis Protein SpsA, Chain A"/>
    <property type="match status" value="1"/>
</dbReference>
<feature type="transmembrane region" description="Helical" evidence="1">
    <location>
        <begin position="29"/>
        <end position="49"/>
    </location>
</feature>
<evidence type="ECO:0000256" key="1">
    <source>
        <dbReference type="SAM" id="Phobius"/>
    </source>
</evidence>
<name>A0A1G2L549_9BACT</name>
<proteinExistence type="predicted"/>
<feature type="transmembrane region" description="Helical" evidence="1">
    <location>
        <begin position="439"/>
        <end position="463"/>
    </location>
</feature>
<dbReference type="EMBL" id="MHQO01000024">
    <property type="protein sequence ID" value="OHA06763.1"/>
    <property type="molecule type" value="Genomic_DNA"/>
</dbReference>
<dbReference type="PANTHER" id="PTHR36851:SF1">
    <property type="entry name" value="GLYCO_TRANS_2-LIKE DOMAIN-CONTAINING PROTEIN"/>
    <property type="match status" value="1"/>
</dbReference>
<evidence type="ECO:0008006" key="4">
    <source>
        <dbReference type="Google" id="ProtNLM"/>
    </source>
</evidence>
<protein>
    <recommendedName>
        <fullName evidence="4">Glycosyltransferase 2-like domain-containing protein</fullName>
    </recommendedName>
</protein>
<dbReference type="Proteomes" id="UP000177982">
    <property type="component" value="Unassembled WGS sequence"/>
</dbReference>